<dbReference type="InterPro" id="IPR042108">
    <property type="entry name" value="GTPase_HflX_N_sf"/>
</dbReference>
<dbReference type="Proteomes" id="UP000669605">
    <property type="component" value="Unassembled WGS sequence"/>
</dbReference>
<dbReference type="InterPro" id="IPR030394">
    <property type="entry name" value="G_HFLX_dom"/>
</dbReference>
<dbReference type="NCBIfam" id="NF008280">
    <property type="entry name" value="PRK11058.1"/>
    <property type="match status" value="1"/>
</dbReference>
<dbReference type="Gene3D" id="3.40.50.11060">
    <property type="entry name" value="GTPase HflX, N-terminal domain"/>
    <property type="match status" value="1"/>
</dbReference>
<dbReference type="Pfam" id="PF01926">
    <property type="entry name" value="MMR_HSR1"/>
    <property type="match status" value="1"/>
</dbReference>
<dbReference type="CDD" id="cd01878">
    <property type="entry name" value="HflX"/>
    <property type="match status" value="1"/>
</dbReference>
<dbReference type="Pfam" id="PF16360">
    <property type="entry name" value="GTP-bdg_M"/>
    <property type="match status" value="1"/>
</dbReference>
<dbReference type="Pfam" id="PF13167">
    <property type="entry name" value="GTP-bdg_N"/>
    <property type="match status" value="1"/>
</dbReference>
<comment type="caution">
    <text evidence="8">The sequence shown here is derived from an EMBL/GenBank/DDBJ whole genome shotgun (WGS) entry which is preliminary data.</text>
</comment>
<dbReference type="InterPro" id="IPR032305">
    <property type="entry name" value="GTP-bd_M"/>
</dbReference>
<evidence type="ECO:0000256" key="4">
    <source>
        <dbReference type="ARBA" id="ARBA00023134"/>
    </source>
</evidence>
<reference evidence="8 9" key="1">
    <citation type="journal article" date="2020" name="Curr. Microbiol.">
        <title>Tepidiphilus baoligensis sp. nov., a Novel Bacterium of the Family Hydrogenophilaceae Isolated from an Oil Reservoir.</title>
        <authorList>
            <person name="Zhang X."/>
            <person name="Wang G."/>
            <person name="Ma X."/>
            <person name="Yu J."/>
            <person name="You J."/>
            <person name="Xue Y."/>
            <person name="Ma Y."/>
        </authorList>
    </citation>
    <scope>NUCLEOTIDE SEQUENCE [LARGE SCALE GENOMIC DNA]</scope>
    <source>
        <strain evidence="8 9">B18-69</strain>
    </source>
</reference>
<dbReference type="RefSeq" id="WP_169116334.1">
    <property type="nucleotide sequence ID" value="NZ_JAAAUB010000015.1"/>
</dbReference>
<evidence type="ECO:0000259" key="7">
    <source>
        <dbReference type="PROSITE" id="PS51705"/>
    </source>
</evidence>
<keyword evidence="9" id="KW-1185">Reference proteome</keyword>
<keyword evidence="2 5" id="KW-0547">Nucleotide-binding</keyword>
<dbReference type="SUPFAM" id="SSF52540">
    <property type="entry name" value="P-loop containing nucleoside triphosphate hydrolases"/>
    <property type="match status" value="1"/>
</dbReference>
<keyword evidence="1" id="KW-0479">Metal-binding</keyword>
<comment type="subcellular location">
    <subcellularLocation>
        <location evidence="5">Cytoplasm</location>
    </subcellularLocation>
    <text evidence="5">May associate with membranes.</text>
</comment>
<evidence type="ECO:0000256" key="6">
    <source>
        <dbReference type="SAM" id="Coils"/>
    </source>
</evidence>
<keyword evidence="6" id="KW-0175">Coiled coil</keyword>
<comment type="similarity">
    <text evidence="5">Belongs to the TRAFAC class OBG-HflX-like GTPase superfamily. HflX GTPase family.</text>
</comment>
<protein>
    <recommendedName>
        <fullName evidence="5">GTPase HflX</fullName>
    </recommendedName>
    <alternativeName>
        <fullName evidence="5">GTP-binding protein HflX</fullName>
    </alternativeName>
</protein>
<dbReference type="InterPro" id="IPR027417">
    <property type="entry name" value="P-loop_NTPase"/>
</dbReference>
<dbReference type="InterPro" id="IPR016496">
    <property type="entry name" value="GTPase_HflX"/>
</dbReference>
<evidence type="ECO:0000256" key="1">
    <source>
        <dbReference type="ARBA" id="ARBA00022723"/>
    </source>
</evidence>
<dbReference type="NCBIfam" id="TIGR03156">
    <property type="entry name" value="GTP_HflX"/>
    <property type="match status" value="1"/>
</dbReference>
<dbReference type="InterPro" id="IPR025121">
    <property type="entry name" value="GTPase_HflX_N"/>
</dbReference>
<dbReference type="EMBL" id="JAAAUB010000015">
    <property type="protein sequence ID" value="NMH17293.1"/>
    <property type="molecule type" value="Genomic_DNA"/>
</dbReference>
<dbReference type="PANTHER" id="PTHR10229:SF0">
    <property type="entry name" value="GTP-BINDING PROTEIN 6-RELATED"/>
    <property type="match status" value="1"/>
</dbReference>
<dbReference type="PROSITE" id="PS51705">
    <property type="entry name" value="G_HFLX"/>
    <property type="match status" value="1"/>
</dbReference>
<dbReference type="PRINTS" id="PR00326">
    <property type="entry name" value="GTP1OBG"/>
</dbReference>
<keyword evidence="5" id="KW-0963">Cytoplasm</keyword>
<dbReference type="PANTHER" id="PTHR10229">
    <property type="entry name" value="GTP-BINDING PROTEIN HFLX"/>
    <property type="match status" value="1"/>
</dbReference>
<sequence>MFERPQRGEQAVLVQLDIGQGALAERLSELQLLVESAGADVVGVVRGRRPRPDPAFFVGRGKLEEVRSAIVQGQGDLVVFDHTLSPAQQRNLERELQCRVIDRNALILDIFAQRARSHEGKLQVELAQLEYLSTRLVRGWTHLERQRGGIGLRGPGETQLETDRRLLGIRVKQLKSRLERLERQRITRRRARNRRGVPQVSLVGYTNAGKSTLFNALTKAGAYAADQLFATLDTTSRRIWLPRVGDVVLSDTVGFIRDLPHDLVAAFHATLEEVAEADLLLHVVDGASEDREAQRATVEAVLAEIGAQDVPRIEVFNKIDLLAEVPAERTDECGSIRRVCVSARTGEGLDSLRAVLTDRLCALSPMRTVQSRNEELHVIE</sequence>
<organism evidence="8 9">
    <name type="scientific">Tepidiphilus baoligensis</name>
    <dbReference type="NCBI Taxonomy" id="2698687"/>
    <lineage>
        <taxon>Bacteria</taxon>
        <taxon>Pseudomonadati</taxon>
        <taxon>Pseudomonadota</taxon>
        <taxon>Hydrogenophilia</taxon>
        <taxon>Hydrogenophilales</taxon>
        <taxon>Hydrogenophilaceae</taxon>
        <taxon>Tepidiphilus</taxon>
    </lineage>
</organism>
<dbReference type="HAMAP" id="MF_00900">
    <property type="entry name" value="GTPase_HflX"/>
    <property type="match status" value="1"/>
</dbReference>
<evidence type="ECO:0000256" key="2">
    <source>
        <dbReference type="ARBA" id="ARBA00022741"/>
    </source>
</evidence>
<gene>
    <name evidence="5 8" type="primary">hflX</name>
    <name evidence="8" type="ORF">GV368_09325</name>
</gene>
<dbReference type="Gene3D" id="6.10.250.2860">
    <property type="match status" value="1"/>
</dbReference>
<comment type="subunit">
    <text evidence="5">Monomer. Associates with the 50S ribosomal subunit.</text>
</comment>
<name>A0ABX1QQQ2_9PROT</name>
<evidence type="ECO:0000256" key="3">
    <source>
        <dbReference type="ARBA" id="ARBA00022842"/>
    </source>
</evidence>
<comment type="function">
    <text evidence="5">GTPase that associates with the 50S ribosomal subunit and may have a role during protein synthesis or ribosome biogenesis.</text>
</comment>
<evidence type="ECO:0000313" key="9">
    <source>
        <dbReference type="Proteomes" id="UP000669605"/>
    </source>
</evidence>
<accession>A0ABX1QQQ2</accession>
<evidence type="ECO:0000313" key="8">
    <source>
        <dbReference type="EMBL" id="NMH17293.1"/>
    </source>
</evidence>
<dbReference type="PIRSF" id="PIRSF006809">
    <property type="entry name" value="GTP-binding_hflX_prd"/>
    <property type="match status" value="1"/>
</dbReference>
<keyword evidence="4 5" id="KW-0342">GTP-binding</keyword>
<dbReference type="Gene3D" id="3.40.50.300">
    <property type="entry name" value="P-loop containing nucleotide triphosphate hydrolases"/>
    <property type="match status" value="1"/>
</dbReference>
<keyword evidence="3" id="KW-0460">Magnesium</keyword>
<evidence type="ECO:0000256" key="5">
    <source>
        <dbReference type="HAMAP-Rule" id="MF_00900"/>
    </source>
</evidence>
<feature type="domain" description="Hflx-type G" evidence="7">
    <location>
        <begin position="198"/>
        <end position="364"/>
    </location>
</feature>
<dbReference type="InterPro" id="IPR006073">
    <property type="entry name" value="GTP-bd"/>
</dbReference>
<feature type="coiled-coil region" evidence="6">
    <location>
        <begin position="164"/>
        <end position="191"/>
    </location>
</feature>
<proteinExistence type="inferred from homology"/>